<dbReference type="RefSeq" id="WP_087998035.1">
    <property type="nucleotide sequence ID" value="NZ_BMHB01000001.1"/>
</dbReference>
<organism evidence="1 2">
    <name type="scientific">Gottfriedia solisilvae</name>
    <dbReference type="NCBI Taxonomy" id="1516104"/>
    <lineage>
        <taxon>Bacteria</taxon>
        <taxon>Bacillati</taxon>
        <taxon>Bacillota</taxon>
        <taxon>Bacilli</taxon>
        <taxon>Bacillales</taxon>
        <taxon>Bacillaceae</taxon>
        <taxon>Gottfriedia</taxon>
    </lineage>
</organism>
<dbReference type="AlphaFoldDB" id="A0A8J3AHU2"/>
<dbReference type="Proteomes" id="UP000626244">
    <property type="component" value="Unassembled WGS sequence"/>
</dbReference>
<proteinExistence type="predicted"/>
<evidence type="ECO:0000313" key="2">
    <source>
        <dbReference type="Proteomes" id="UP000626244"/>
    </source>
</evidence>
<protein>
    <submittedName>
        <fullName evidence="1">Uncharacterized protein</fullName>
    </submittedName>
</protein>
<keyword evidence="2" id="KW-1185">Reference proteome</keyword>
<name>A0A8J3AHU2_9BACI</name>
<sequence>MSTKPNLILVEGLPGFGKSTTARLVYNILKEQNVAAELFLEGDVNHPADFEGVAFFTKSEMEQLFLKHELQSEMIKQHMEEYESGFLIPYQKLHHKLGLKLSPELLDSLMKKDIYELPLEQNQYLIEKRWQAFAEQAKKSDKVTIFECCFIQNPITVGMIKYNASKEKVIQYIKSLENAVEALNPLLLYVSQDDLKFSFHKTINERPKEWFDGFVNYYVNQAFGSEHDFNGLEGTIKILEARKQLEVNILEELSLKKEVVNNSNYDLESYQSTLEILIRIYF</sequence>
<evidence type="ECO:0000313" key="1">
    <source>
        <dbReference type="EMBL" id="GGI13125.1"/>
    </source>
</evidence>
<dbReference type="SUPFAM" id="SSF52540">
    <property type="entry name" value="P-loop containing nucleoside triphosphate hydrolases"/>
    <property type="match status" value="1"/>
</dbReference>
<comment type="caution">
    <text evidence="1">The sequence shown here is derived from an EMBL/GenBank/DDBJ whole genome shotgun (WGS) entry which is preliminary data.</text>
</comment>
<accession>A0A8J3AHU2</accession>
<gene>
    <name evidence="1" type="ORF">GCM10007380_16350</name>
</gene>
<dbReference type="EMBL" id="BMHB01000001">
    <property type="protein sequence ID" value="GGI13125.1"/>
    <property type="molecule type" value="Genomic_DNA"/>
</dbReference>
<dbReference type="OrthoDB" id="8211253at2"/>
<dbReference type="InterPro" id="IPR027417">
    <property type="entry name" value="P-loop_NTPase"/>
</dbReference>
<dbReference type="NCBIfam" id="NF005250">
    <property type="entry name" value="PRK06761.1"/>
    <property type="match status" value="1"/>
</dbReference>
<reference evidence="2" key="1">
    <citation type="journal article" date="2019" name="Int. J. Syst. Evol. Microbiol.">
        <title>The Global Catalogue of Microorganisms (GCM) 10K type strain sequencing project: providing services to taxonomists for standard genome sequencing and annotation.</title>
        <authorList>
            <consortium name="The Broad Institute Genomics Platform"/>
            <consortium name="The Broad Institute Genome Sequencing Center for Infectious Disease"/>
            <person name="Wu L."/>
            <person name="Ma J."/>
        </authorList>
    </citation>
    <scope>NUCLEOTIDE SEQUENCE [LARGE SCALE GENOMIC DNA]</scope>
    <source>
        <strain evidence="2">CGMCC 1.14993</strain>
    </source>
</reference>